<evidence type="ECO:0000313" key="1">
    <source>
        <dbReference type="EMBL" id="KAI3821061.1"/>
    </source>
</evidence>
<organism evidence="1 2">
    <name type="scientific">Smallanthus sonchifolius</name>
    <dbReference type="NCBI Taxonomy" id="185202"/>
    <lineage>
        <taxon>Eukaryota</taxon>
        <taxon>Viridiplantae</taxon>
        <taxon>Streptophyta</taxon>
        <taxon>Embryophyta</taxon>
        <taxon>Tracheophyta</taxon>
        <taxon>Spermatophyta</taxon>
        <taxon>Magnoliopsida</taxon>
        <taxon>eudicotyledons</taxon>
        <taxon>Gunneridae</taxon>
        <taxon>Pentapetalae</taxon>
        <taxon>asterids</taxon>
        <taxon>campanulids</taxon>
        <taxon>Asterales</taxon>
        <taxon>Asteraceae</taxon>
        <taxon>Asteroideae</taxon>
        <taxon>Heliantheae alliance</taxon>
        <taxon>Millerieae</taxon>
        <taxon>Smallanthus</taxon>
    </lineage>
</organism>
<dbReference type="EMBL" id="CM042020">
    <property type="protein sequence ID" value="KAI3821061.1"/>
    <property type="molecule type" value="Genomic_DNA"/>
</dbReference>
<comment type="caution">
    <text evidence="1">The sequence shown here is derived from an EMBL/GenBank/DDBJ whole genome shotgun (WGS) entry which is preliminary data.</text>
</comment>
<keyword evidence="2" id="KW-1185">Reference proteome</keyword>
<reference evidence="2" key="1">
    <citation type="journal article" date="2022" name="Mol. Ecol. Resour.">
        <title>The genomes of chicory, endive, great burdock and yacon provide insights into Asteraceae palaeo-polyploidization history and plant inulin production.</title>
        <authorList>
            <person name="Fan W."/>
            <person name="Wang S."/>
            <person name="Wang H."/>
            <person name="Wang A."/>
            <person name="Jiang F."/>
            <person name="Liu H."/>
            <person name="Zhao H."/>
            <person name="Xu D."/>
            <person name="Zhang Y."/>
        </authorList>
    </citation>
    <scope>NUCLEOTIDE SEQUENCE [LARGE SCALE GENOMIC DNA]</scope>
    <source>
        <strain evidence="2">cv. Yunnan</strain>
    </source>
</reference>
<sequence length="205" mass="23358">MFDNFKISLSSFRLCRRKTDSAATTHFFSPFNPKAFEIAYPTIPSPPPTTPIYHPNLSAPLTTTPEFYNSPVSFDVKCSGVPDTKKKDENNMGFSDESGWFSNSEGEPDSRSCSVDSSGKEVFMLSLTDGGVYKKMMKETLTVVQWSDHPHADFKRSMLEMILEKQMFEAKDLEQLLQCFLTLNSRNHHTDIVAAFTEIWELLFR</sequence>
<dbReference type="Proteomes" id="UP001056120">
    <property type="component" value="Linkage Group LG03"/>
</dbReference>
<evidence type="ECO:0000313" key="2">
    <source>
        <dbReference type="Proteomes" id="UP001056120"/>
    </source>
</evidence>
<gene>
    <name evidence="1" type="ORF">L1987_08617</name>
</gene>
<accession>A0ACB9JLN0</accession>
<protein>
    <submittedName>
        <fullName evidence="1">Uncharacterized protein</fullName>
    </submittedName>
</protein>
<name>A0ACB9JLN0_9ASTR</name>
<proteinExistence type="predicted"/>
<reference evidence="1 2" key="2">
    <citation type="journal article" date="2022" name="Mol. Ecol. Resour.">
        <title>The genomes of chicory, endive, great burdock and yacon provide insights into Asteraceae paleo-polyploidization history and plant inulin production.</title>
        <authorList>
            <person name="Fan W."/>
            <person name="Wang S."/>
            <person name="Wang H."/>
            <person name="Wang A."/>
            <person name="Jiang F."/>
            <person name="Liu H."/>
            <person name="Zhao H."/>
            <person name="Xu D."/>
            <person name="Zhang Y."/>
        </authorList>
    </citation>
    <scope>NUCLEOTIDE SEQUENCE [LARGE SCALE GENOMIC DNA]</scope>
    <source>
        <strain evidence="2">cv. Yunnan</strain>
        <tissue evidence="1">Leaves</tissue>
    </source>
</reference>